<dbReference type="InterPro" id="IPR022998">
    <property type="entry name" value="ThiamineP_synth_TenI"/>
</dbReference>
<comment type="caution">
    <text evidence="4">The sequence shown here is derived from an EMBL/GenBank/DDBJ whole genome shotgun (WGS) entry which is preliminary data.</text>
</comment>
<evidence type="ECO:0000313" key="4">
    <source>
        <dbReference type="EMBL" id="HJB30122.1"/>
    </source>
</evidence>
<dbReference type="Proteomes" id="UP000823842">
    <property type="component" value="Unassembled WGS sequence"/>
</dbReference>
<dbReference type="GO" id="GO:0005737">
    <property type="term" value="C:cytoplasm"/>
    <property type="evidence" value="ECO:0007669"/>
    <property type="project" value="TreeGrafter"/>
</dbReference>
<evidence type="ECO:0000256" key="1">
    <source>
        <dbReference type="ARBA" id="ARBA00004948"/>
    </source>
</evidence>
<comment type="pathway">
    <text evidence="1">Cofactor biosynthesis; thiamine diphosphate biosynthesis.</text>
</comment>
<dbReference type="AlphaFoldDB" id="A0A9D2LVA9"/>
<dbReference type="GO" id="GO:0009228">
    <property type="term" value="P:thiamine biosynthetic process"/>
    <property type="evidence" value="ECO:0007669"/>
    <property type="project" value="UniProtKB-KW"/>
</dbReference>
<dbReference type="CDD" id="cd00564">
    <property type="entry name" value="TMP_TenI"/>
    <property type="match status" value="1"/>
</dbReference>
<dbReference type="Gene3D" id="3.20.20.70">
    <property type="entry name" value="Aldolase class I"/>
    <property type="match status" value="1"/>
</dbReference>
<dbReference type="InterPro" id="IPR013785">
    <property type="entry name" value="Aldolase_TIM"/>
</dbReference>
<reference evidence="4" key="1">
    <citation type="journal article" date="2021" name="PeerJ">
        <title>Extensive microbial diversity within the chicken gut microbiome revealed by metagenomics and culture.</title>
        <authorList>
            <person name="Gilroy R."/>
            <person name="Ravi A."/>
            <person name="Getino M."/>
            <person name="Pursley I."/>
            <person name="Horton D.L."/>
            <person name="Alikhan N.F."/>
            <person name="Baker D."/>
            <person name="Gharbi K."/>
            <person name="Hall N."/>
            <person name="Watson M."/>
            <person name="Adriaenssens E.M."/>
            <person name="Foster-Nyarko E."/>
            <person name="Jarju S."/>
            <person name="Secka A."/>
            <person name="Antonio M."/>
            <person name="Oren A."/>
            <person name="Chaudhuri R.R."/>
            <person name="La Ragione R."/>
            <person name="Hildebrand F."/>
            <person name="Pallen M.J."/>
        </authorList>
    </citation>
    <scope>NUCLEOTIDE SEQUENCE</scope>
    <source>
        <strain evidence="4">ChiSjej1B19-5720</strain>
    </source>
</reference>
<dbReference type="GO" id="GO:0004789">
    <property type="term" value="F:thiamine-phosphate diphosphorylase activity"/>
    <property type="evidence" value="ECO:0007669"/>
    <property type="project" value="TreeGrafter"/>
</dbReference>
<feature type="domain" description="Thiamine phosphate synthase/TenI" evidence="3">
    <location>
        <begin position="5"/>
        <end position="181"/>
    </location>
</feature>
<name>A0A9D2LVA9_9FIRM</name>
<sequence length="200" mass="21883">MCKILCVTNRRLCEEDFLLRVEKIAREHPAGIILREKDLGEEEYKELGKAVMEISGRYGTNVILHNYVKAAMELGASAIHLPLPVLRGLSKGERRQFSILGASCHSAEEALEAERLGCTYITAGHIFETDCKKGLPGRGLAFLEQVCRSVSIPVYAIGGIDETKINLVKQAGAAGACVMSGAMKCQDVHSYLQNFRENGS</sequence>
<evidence type="ECO:0000259" key="3">
    <source>
        <dbReference type="Pfam" id="PF02581"/>
    </source>
</evidence>
<accession>A0A9D2LVA9</accession>
<reference evidence="4" key="2">
    <citation type="submission" date="2021-04" db="EMBL/GenBank/DDBJ databases">
        <authorList>
            <person name="Gilroy R."/>
        </authorList>
    </citation>
    <scope>NUCLEOTIDE SEQUENCE</scope>
    <source>
        <strain evidence="4">ChiSjej1B19-5720</strain>
    </source>
</reference>
<dbReference type="PANTHER" id="PTHR20857">
    <property type="entry name" value="THIAMINE-PHOSPHATE PYROPHOSPHORYLASE"/>
    <property type="match status" value="1"/>
</dbReference>
<dbReference type="InterPro" id="IPR036206">
    <property type="entry name" value="ThiamineP_synth_sf"/>
</dbReference>
<evidence type="ECO:0000313" key="5">
    <source>
        <dbReference type="Proteomes" id="UP000823842"/>
    </source>
</evidence>
<organism evidence="4 5">
    <name type="scientific">Candidatus Blautia faecavium</name>
    <dbReference type="NCBI Taxonomy" id="2838487"/>
    <lineage>
        <taxon>Bacteria</taxon>
        <taxon>Bacillati</taxon>
        <taxon>Bacillota</taxon>
        <taxon>Clostridia</taxon>
        <taxon>Lachnospirales</taxon>
        <taxon>Lachnospiraceae</taxon>
        <taxon>Blautia</taxon>
    </lineage>
</organism>
<dbReference type="EMBL" id="DWYZ01000291">
    <property type="protein sequence ID" value="HJB30122.1"/>
    <property type="molecule type" value="Genomic_DNA"/>
</dbReference>
<proteinExistence type="predicted"/>
<dbReference type="Pfam" id="PF02581">
    <property type="entry name" value="TMP-TENI"/>
    <property type="match status" value="1"/>
</dbReference>
<gene>
    <name evidence="4" type="ORF">IAA06_15220</name>
</gene>
<dbReference type="SUPFAM" id="SSF51391">
    <property type="entry name" value="Thiamin phosphate synthase"/>
    <property type="match status" value="1"/>
</dbReference>
<dbReference type="PANTHER" id="PTHR20857:SF15">
    <property type="entry name" value="THIAMINE-PHOSPHATE SYNTHASE"/>
    <property type="match status" value="1"/>
</dbReference>
<evidence type="ECO:0000256" key="2">
    <source>
        <dbReference type="ARBA" id="ARBA00022977"/>
    </source>
</evidence>
<keyword evidence="2" id="KW-0784">Thiamine biosynthesis</keyword>
<protein>
    <submittedName>
        <fullName evidence="4">Thiamine phosphate synthase</fullName>
    </submittedName>
</protein>